<sequence length="95" mass="11466">MATVRDSNKKIKLHPKKQTTINLKSKTHKELHNLSEKITKTNKGTNMNELQSATNFIYEIVSKMPWHKIFIIKIKFLFDDIYMFFLLKKYKDRYK</sequence>
<evidence type="ECO:0000313" key="2">
    <source>
        <dbReference type="Proteomes" id="UP000587880"/>
    </source>
</evidence>
<organism evidence="1 2">
    <name type="scientific">Clostridium beijerinckii</name>
    <name type="common">Clostridium MP</name>
    <dbReference type="NCBI Taxonomy" id="1520"/>
    <lineage>
        <taxon>Bacteria</taxon>
        <taxon>Bacillati</taxon>
        <taxon>Bacillota</taxon>
        <taxon>Clostridia</taxon>
        <taxon>Eubacteriales</taxon>
        <taxon>Clostridiaceae</taxon>
        <taxon>Clostridium</taxon>
    </lineage>
</organism>
<dbReference type="RefSeq" id="WP_168982864.1">
    <property type="nucleotide sequence ID" value="NZ_JABAGD010000043.1"/>
</dbReference>
<dbReference type="Proteomes" id="UP000587880">
    <property type="component" value="Unassembled WGS sequence"/>
</dbReference>
<proteinExistence type="predicted"/>
<comment type="caution">
    <text evidence="1">The sequence shown here is derived from an EMBL/GenBank/DDBJ whole genome shotgun (WGS) entry which is preliminary data.</text>
</comment>
<gene>
    <name evidence="1" type="ORF">HF849_19465</name>
</gene>
<name>A0A7X9SRX6_CLOBE</name>
<dbReference type="EMBL" id="JABAGD010000043">
    <property type="protein sequence ID" value="NMF06879.1"/>
    <property type="molecule type" value="Genomic_DNA"/>
</dbReference>
<protein>
    <submittedName>
        <fullName evidence="1">Uncharacterized protein</fullName>
    </submittedName>
</protein>
<dbReference type="AlphaFoldDB" id="A0A7X9SRX6"/>
<accession>A0A7X9SRX6</accession>
<reference evidence="1 2" key="1">
    <citation type="submission" date="2020-04" db="EMBL/GenBank/DDBJ databases">
        <authorList>
            <person name="Hitch T.C.A."/>
            <person name="Wylensek D."/>
            <person name="Clavel T."/>
        </authorList>
    </citation>
    <scope>NUCLEOTIDE SEQUENCE [LARGE SCALE GENOMIC DNA]</scope>
    <source>
        <strain evidence="1 2">WB01_NA02</strain>
    </source>
</reference>
<evidence type="ECO:0000313" key="1">
    <source>
        <dbReference type="EMBL" id="NMF06879.1"/>
    </source>
</evidence>